<keyword evidence="2" id="KW-1185">Reference proteome</keyword>
<name>A0A2P5A4C9_PARAD</name>
<dbReference type="Proteomes" id="UP000237105">
    <property type="component" value="Unassembled WGS sequence"/>
</dbReference>
<evidence type="ECO:0000313" key="1">
    <source>
        <dbReference type="EMBL" id="PON31396.1"/>
    </source>
</evidence>
<evidence type="ECO:0000313" key="2">
    <source>
        <dbReference type="Proteomes" id="UP000237105"/>
    </source>
</evidence>
<organism evidence="1 2">
    <name type="scientific">Parasponia andersonii</name>
    <name type="common">Sponia andersonii</name>
    <dbReference type="NCBI Taxonomy" id="3476"/>
    <lineage>
        <taxon>Eukaryota</taxon>
        <taxon>Viridiplantae</taxon>
        <taxon>Streptophyta</taxon>
        <taxon>Embryophyta</taxon>
        <taxon>Tracheophyta</taxon>
        <taxon>Spermatophyta</taxon>
        <taxon>Magnoliopsida</taxon>
        <taxon>eudicotyledons</taxon>
        <taxon>Gunneridae</taxon>
        <taxon>Pentapetalae</taxon>
        <taxon>rosids</taxon>
        <taxon>fabids</taxon>
        <taxon>Rosales</taxon>
        <taxon>Cannabaceae</taxon>
        <taxon>Parasponia</taxon>
    </lineage>
</organism>
<protein>
    <submittedName>
        <fullName evidence="1">Uncharacterized protein</fullName>
    </submittedName>
</protein>
<reference evidence="2" key="1">
    <citation type="submission" date="2016-06" db="EMBL/GenBank/DDBJ databases">
        <title>Parallel loss of symbiosis genes in relatives of nitrogen-fixing non-legume Parasponia.</title>
        <authorList>
            <person name="Van Velzen R."/>
            <person name="Holmer R."/>
            <person name="Bu F."/>
            <person name="Rutten L."/>
            <person name="Van Zeijl A."/>
            <person name="Liu W."/>
            <person name="Santuari L."/>
            <person name="Cao Q."/>
            <person name="Sharma T."/>
            <person name="Shen D."/>
            <person name="Roswanjaya Y."/>
            <person name="Wardhani T."/>
            <person name="Kalhor M.S."/>
            <person name="Jansen J."/>
            <person name="Van den Hoogen J."/>
            <person name="Gungor B."/>
            <person name="Hartog M."/>
            <person name="Hontelez J."/>
            <person name="Verver J."/>
            <person name="Yang W.-C."/>
            <person name="Schijlen E."/>
            <person name="Repin R."/>
            <person name="Schilthuizen M."/>
            <person name="Schranz E."/>
            <person name="Heidstra R."/>
            <person name="Miyata K."/>
            <person name="Fedorova E."/>
            <person name="Kohlen W."/>
            <person name="Bisseling T."/>
            <person name="Smit S."/>
            <person name="Geurts R."/>
        </authorList>
    </citation>
    <scope>NUCLEOTIDE SEQUENCE [LARGE SCALE GENOMIC DNA]</scope>
    <source>
        <strain evidence="2">cv. WU1-14</strain>
    </source>
</reference>
<proteinExistence type="predicted"/>
<comment type="caution">
    <text evidence="1">The sequence shown here is derived from an EMBL/GenBank/DDBJ whole genome shotgun (WGS) entry which is preliminary data.</text>
</comment>
<gene>
    <name evidence="1" type="ORF">PanWU01x14_370220</name>
</gene>
<accession>A0A2P5A4C9</accession>
<dbReference type="OrthoDB" id="10467428at2759"/>
<sequence length="73" mass="8688">MEWIKVRKYYKESENNRQGVERCAADLKQWSGSKFGNITRKVRTIDKELKFAYNGPQDSFSTEAIRKLKKDRD</sequence>
<dbReference type="AlphaFoldDB" id="A0A2P5A4C9"/>
<dbReference type="EMBL" id="JXTB01001072">
    <property type="protein sequence ID" value="PON31396.1"/>
    <property type="molecule type" value="Genomic_DNA"/>
</dbReference>